<dbReference type="RefSeq" id="WP_013387692.1">
    <property type="nucleotide sequence ID" value="NC_014632.1"/>
</dbReference>
<dbReference type="OrthoDB" id="5383458at2"/>
<dbReference type="STRING" id="572544.Ilyop_1244"/>
<reference evidence="1 2" key="1">
    <citation type="journal article" date="2010" name="Stand. Genomic Sci.">
        <title>Complete genome sequence of Ilyobacter polytropus type strain (CuHbu1).</title>
        <authorList>
            <person name="Sikorski J."/>
            <person name="Chertkov O."/>
            <person name="Lapidus A."/>
            <person name="Nolan M."/>
            <person name="Lucas S."/>
            <person name="Del Rio T.G."/>
            <person name="Tice H."/>
            <person name="Cheng J.F."/>
            <person name="Tapia R."/>
            <person name="Han C."/>
            <person name="Goodwin L."/>
            <person name="Pitluck S."/>
            <person name="Liolios K."/>
            <person name="Ivanova N."/>
            <person name="Mavromatis K."/>
            <person name="Mikhailova N."/>
            <person name="Pati A."/>
            <person name="Chen A."/>
            <person name="Palaniappan K."/>
            <person name="Land M."/>
            <person name="Hauser L."/>
            <person name="Chang Y.J."/>
            <person name="Jeffries C.D."/>
            <person name="Brambilla E."/>
            <person name="Yasawong M."/>
            <person name="Rohde M."/>
            <person name="Pukall R."/>
            <person name="Spring S."/>
            <person name="Goker M."/>
            <person name="Woyke T."/>
            <person name="Bristow J."/>
            <person name="Eisen J.A."/>
            <person name="Markowitz V."/>
            <person name="Hugenholtz P."/>
            <person name="Kyrpides N.C."/>
            <person name="Klenk H.P."/>
        </authorList>
    </citation>
    <scope>NUCLEOTIDE SEQUENCE [LARGE SCALE GENOMIC DNA]</scope>
    <source>
        <strain evidence="2">ATCC 51220 / DSM 2926 / LMG 16218 / CuHBu1</strain>
    </source>
</reference>
<dbReference type="AlphaFoldDB" id="E3H8P3"/>
<evidence type="ECO:0000313" key="2">
    <source>
        <dbReference type="Proteomes" id="UP000006875"/>
    </source>
</evidence>
<protein>
    <recommendedName>
        <fullName evidence="3">Phosphate-selective porin O and P</fullName>
    </recommendedName>
</protein>
<evidence type="ECO:0000313" key="1">
    <source>
        <dbReference type="EMBL" id="ADO83025.1"/>
    </source>
</evidence>
<dbReference type="EMBL" id="CP002281">
    <property type="protein sequence ID" value="ADO83025.1"/>
    <property type="molecule type" value="Genomic_DNA"/>
</dbReference>
<proteinExistence type="predicted"/>
<name>E3H8P3_ILYPC</name>
<gene>
    <name evidence="1" type="ordered locus">Ilyop_1244</name>
</gene>
<evidence type="ECO:0008006" key="3">
    <source>
        <dbReference type="Google" id="ProtNLM"/>
    </source>
</evidence>
<keyword evidence="2" id="KW-1185">Reference proteome</keyword>
<dbReference type="KEGG" id="ipo:Ilyop_1244"/>
<organism evidence="1 2">
    <name type="scientific">Ilyobacter polytropus (strain ATCC 51220 / DSM 2926 / LMG 16218 / CuHBu1)</name>
    <dbReference type="NCBI Taxonomy" id="572544"/>
    <lineage>
        <taxon>Bacteria</taxon>
        <taxon>Fusobacteriati</taxon>
        <taxon>Fusobacteriota</taxon>
        <taxon>Fusobacteriia</taxon>
        <taxon>Fusobacteriales</taxon>
        <taxon>Fusobacteriaceae</taxon>
        <taxon>Ilyobacter</taxon>
    </lineage>
</organism>
<sequence>MKKLFAFIFLIVFSEVFSLDYFGEVEGTQRFNSYNSSYGSIELILGAEHQEDNFYSQISLKATDDPEDYLELYRGYLELYGDYTTFSAGRQMIVWGSAYIFNGADVFNEVDLENPRSDKDGLDSLRLKYNLQNMSRLEGVVFKNLARDNNIGARYTFLVDNYEFMTNYFHYDKKNPLGEAVKNEDVVLELKGDAGIGIWSQLIHKESEGSDQNAVVIGGDYSFDLSGTLLYTLAETIYIKEEDTGAIYLRYNYVVSEDIEVFQSLLVDGEISYLYLRSGLTYKLNDYFNIQVSYNYYNNFRGLYQYSYNEELDSELVFEIQGFF</sequence>
<accession>E3H8P3</accession>
<dbReference type="Proteomes" id="UP000006875">
    <property type="component" value="Chromosome"/>
</dbReference>
<dbReference type="HOGENOM" id="CLU_857317_0_0_0"/>